<proteinExistence type="predicted"/>
<reference evidence="2" key="1">
    <citation type="journal article" date="2019" name="Int. J. Syst. Evol. Microbiol.">
        <title>The Global Catalogue of Microorganisms (GCM) 10K type strain sequencing project: providing services to taxonomists for standard genome sequencing and annotation.</title>
        <authorList>
            <consortium name="The Broad Institute Genomics Platform"/>
            <consortium name="The Broad Institute Genome Sequencing Center for Infectious Disease"/>
            <person name="Wu L."/>
            <person name="Ma J."/>
        </authorList>
    </citation>
    <scope>NUCLEOTIDE SEQUENCE [LARGE SCALE GENOMIC DNA]</scope>
    <source>
        <strain evidence="2">CGMCC 1.12922</strain>
    </source>
</reference>
<keyword evidence="2" id="KW-1185">Reference proteome</keyword>
<accession>A0ABQ1QUC5</accession>
<evidence type="ECO:0000313" key="2">
    <source>
        <dbReference type="Proteomes" id="UP000617355"/>
    </source>
</evidence>
<evidence type="ECO:0000313" key="1">
    <source>
        <dbReference type="EMBL" id="GGD41943.1"/>
    </source>
</evidence>
<gene>
    <name evidence="1" type="ORF">GCM10011358_27290</name>
</gene>
<dbReference type="Proteomes" id="UP000617355">
    <property type="component" value="Unassembled WGS sequence"/>
</dbReference>
<protein>
    <submittedName>
        <fullName evidence="1">Uncharacterized protein</fullName>
    </submittedName>
</protein>
<name>A0ABQ1QUC5_9RHOB</name>
<comment type="caution">
    <text evidence="1">The sequence shown here is derived from an EMBL/GenBank/DDBJ whole genome shotgun (WGS) entry which is preliminary data.</text>
</comment>
<dbReference type="EMBL" id="BMGI01000004">
    <property type="protein sequence ID" value="GGD41943.1"/>
    <property type="molecule type" value="Genomic_DNA"/>
</dbReference>
<sequence>MDVIAADESLSDVSRLAANLVDLGVIDEIEAEYFVAVVVSDRDEVADAFAVEGVDGRLYVSLSDLADVPFEDREAAR</sequence>
<organism evidence="1 2">
    <name type="scientific">Sinisalibacter lacisalsi</name>
    <dbReference type="NCBI Taxonomy" id="1526570"/>
    <lineage>
        <taxon>Bacteria</taxon>
        <taxon>Pseudomonadati</taxon>
        <taxon>Pseudomonadota</taxon>
        <taxon>Alphaproteobacteria</taxon>
        <taxon>Rhodobacterales</taxon>
        <taxon>Roseobacteraceae</taxon>
        <taxon>Sinisalibacter</taxon>
    </lineage>
</organism>